<dbReference type="InterPro" id="IPR012337">
    <property type="entry name" value="RNaseH-like_sf"/>
</dbReference>
<dbReference type="Gene3D" id="3.30.420.10">
    <property type="entry name" value="Ribonuclease H-like superfamily/Ribonuclease H"/>
    <property type="match status" value="1"/>
</dbReference>
<feature type="compositionally biased region" description="Low complexity" evidence="1">
    <location>
        <begin position="42"/>
        <end position="56"/>
    </location>
</feature>
<sequence>MSGLRERMLRLRGGTPAPEQDPRPQTEPDVDERKTAEDGPGSSARETAAAAASMAAFDSTDHSEAAAWARLQVDEHVGEQGSFLLRRVEHALDARHGLHVLGELAPAAGALAAFHRADPEAPLPSADNLLFLDLETTGLGVGTGNVPFMVGIAYAAGERFVVEQLFIRHPAEERAMLAYLEQRMQGRSYLVTYNGKTFDWPVLAGRYIMNGFGRRREALRHLDFLHPSRSIWRNTLTSCRLSHVEEERLGIRREHDVPGSEAPAIYFRYLADGDPAPLAGVFRHNELDMLSLAALAIRFGRLLGGELQLPEPEHGEERMRTALWLEKMGASDEAERRYERLTAEMSGAGPWALPLAARDKKVGNWRRAVVLWQKIALQAEEAAAPCLDAHIELAMYYEHRVRDLKAAIRYAEAAERLALRRAGLERAGGSARAHLTAIRSRLERLQRKTNKGNGSYGGQAHRRSARAVDRP</sequence>
<accession>A0A927GUQ9</accession>
<proteinExistence type="predicted"/>
<reference evidence="3" key="1">
    <citation type="submission" date="2020-09" db="EMBL/GenBank/DDBJ databases">
        <title>A novel bacterium of genus Paenibacillus, isolated from South China Sea.</title>
        <authorList>
            <person name="Huang H."/>
            <person name="Mo K."/>
            <person name="Hu Y."/>
        </authorList>
    </citation>
    <scope>NUCLEOTIDE SEQUENCE</scope>
    <source>
        <strain evidence="3">IB182496</strain>
    </source>
</reference>
<evidence type="ECO:0000259" key="2">
    <source>
        <dbReference type="Pfam" id="PF13482"/>
    </source>
</evidence>
<dbReference type="Pfam" id="PF13482">
    <property type="entry name" value="RNase_H_2"/>
    <property type="match status" value="1"/>
</dbReference>
<protein>
    <submittedName>
        <fullName evidence="3">Ribonuclease H-like domain-containing protein</fullName>
    </submittedName>
</protein>
<feature type="region of interest" description="Disordered" evidence="1">
    <location>
        <begin position="1"/>
        <end position="56"/>
    </location>
</feature>
<feature type="domain" description="YprB ribonuclease H-like" evidence="2">
    <location>
        <begin position="130"/>
        <end position="296"/>
    </location>
</feature>
<comment type="caution">
    <text evidence="3">The sequence shown here is derived from an EMBL/GenBank/DDBJ whole genome shotgun (WGS) entry which is preliminary data.</text>
</comment>
<keyword evidence="4" id="KW-1185">Reference proteome</keyword>
<feature type="region of interest" description="Disordered" evidence="1">
    <location>
        <begin position="443"/>
        <end position="471"/>
    </location>
</feature>
<dbReference type="PANTHER" id="PTHR38462">
    <property type="entry name" value="EXONUCLEASE-LIKE PROTEIN"/>
    <property type="match status" value="1"/>
</dbReference>
<dbReference type="EMBL" id="JACXIZ010000048">
    <property type="protein sequence ID" value="MBD2847967.1"/>
    <property type="molecule type" value="Genomic_DNA"/>
</dbReference>
<dbReference type="SUPFAM" id="SSF53098">
    <property type="entry name" value="Ribonuclease H-like"/>
    <property type="match status" value="1"/>
</dbReference>
<evidence type="ECO:0000313" key="3">
    <source>
        <dbReference type="EMBL" id="MBD2847967.1"/>
    </source>
</evidence>
<evidence type="ECO:0000313" key="4">
    <source>
        <dbReference type="Proteomes" id="UP000621560"/>
    </source>
</evidence>
<dbReference type="PANTHER" id="PTHR38462:SF1">
    <property type="entry name" value="YPRB RIBONUCLEASE H-LIKE DOMAIN-CONTAINING PROTEIN"/>
    <property type="match status" value="1"/>
</dbReference>
<dbReference type="InterPro" id="IPR038720">
    <property type="entry name" value="YprB_RNase_H-like_dom"/>
</dbReference>
<dbReference type="AlphaFoldDB" id="A0A927GUQ9"/>
<organism evidence="3 4">
    <name type="scientific">Paenibacillus sabuli</name>
    <dbReference type="NCBI Taxonomy" id="2772509"/>
    <lineage>
        <taxon>Bacteria</taxon>
        <taxon>Bacillati</taxon>
        <taxon>Bacillota</taxon>
        <taxon>Bacilli</taxon>
        <taxon>Bacillales</taxon>
        <taxon>Paenibacillaceae</taxon>
        <taxon>Paenibacillus</taxon>
    </lineage>
</organism>
<name>A0A927GUQ9_9BACL</name>
<dbReference type="InterPro" id="IPR036397">
    <property type="entry name" value="RNaseH_sf"/>
</dbReference>
<feature type="compositionally biased region" description="Basic and acidic residues" evidence="1">
    <location>
        <begin position="20"/>
        <end position="37"/>
    </location>
</feature>
<gene>
    <name evidence="3" type="ORF">IDH44_22455</name>
</gene>
<evidence type="ECO:0000256" key="1">
    <source>
        <dbReference type="SAM" id="MobiDB-lite"/>
    </source>
</evidence>
<dbReference type="GO" id="GO:0003676">
    <property type="term" value="F:nucleic acid binding"/>
    <property type="evidence" value="ECO:0007669"/>
    <property type="project" value="InterPro"/>
</dbReference>
<dbReference type="RefSeq" id="WP_190921071.1">
    <property type="nucleotide sequence ID" value="NZ_JACXIZ010000048.1"/>
</dbReference>
<dbReference type="Proteomes" id="UP000621560">
    <property type="component" value="Unassembled WGS sequence"/>
</dbReference>